<accession>A0A0D0BN02</accession>
<dbReference type="HOGENOM" id="CLU_806668_0_0_1"/>
<evidence type="ECO:0000313" key="3">
    <source>
        <dbReference type="EMBL" id="KIK56331.1"/>
    </source>
</evidence>
<feature type="region of interest" description="Disordered" evidence="2">
    <location>
        <begin position="116"/>
        <end position="159"/>
    </location>
</feature>
<name>A0A0D0BN02_9AGAR</name>
<keyword evidence="1" id="KW-0175">Coiled coil</keyword>
<proteinExistence type="predicted"/>
<evidence type="ECO:0000313" key="4">
    <source>
        <dbReference type="Proteomes" id="UP000053593"/>
    </source>
</evidence>
<dbReference type="Proteomes" id="UP000053593">
    <property type="component" value="Unassembled WGS sequence"/>
</dbReference>
<feature type="compositionally biased region" description="Polar residues" evidence="2">
    <location>
        <begin position="280"/>
        <end position="289"/>
    </location>
</feature>
<dbReference type="AlphaFoldDB" id="A0A0D0BN02"/>
<sequence>MGRPLWSTVYHPPAPKASNKEPEKWNPNHPFDPDSDAFFAYAEAEIPIDEGSGSSSTSSSSLPPLSTDWSFAASAERLNTLTELVAERRRDLLDIMARRRRIEALESIRRTRAAVVDQRPPSVENSGSLDPATTSSTEPTSAAVGPIVSSGRPHSALPGGRLAHLQVDLDSDDDSDMQFSVPDLHRPLRFRTRTESSQESRERLLDFLLAENRDTILEMERQHRSRTLADRQLQRREGSSYSSRRVASSHFSRQGLDYAYSALLHSSQQSRTLGSAVPTHRTSTSQSMSPPELVANSEPETVNDVRRTLANAQARLRRQRRAVEEAVARARSRSFGQPAVMVSP</sequence>
<dbReference type="OrthoDB" id="2988787at2759"/>
<feature type="compositionally biased region" description="Low complexity" evidence="2">
    <location>
        <begin position="131"/>
        <end position="143"/>
    </location>
</feature>
<evidence type="ECO:0000256" key="1">
    <source>
        <dbReference type="SAM" id="Coils"/>
    </source>
</evidence>
<feature type="region of interest" description="Disordered" evidence="2">
    <location>
        <begin position="1"/>
        <end position="32"/>
    </location>
</feature>
<keyword evidence="4" id="KW-1185">Reference proteome</keyword>
<feature type="region of interest" description="Disordered" evidence="2">
    <location>
        <begin position="271"/>
        <end position="299"/>
    </location>
</feature>
<protein>
    <submittedName>
        <fullName evidence="3">Uncharacterized protein</fullName>
    </submittedName>
</protein>
<reference evidence="3 4" key="1">
    <citation type="submission" date="2014-04" db="EMBL/GenBank/DDBJ databases">
        <title>Evolutionary Origins and Diversification of the Mycorrhizal Mutualists.</title>
        <authorList>
            <consortium name="DOE Joint Genome Institute"/>
            <consortium name="Mycorrhizal Genomics Consortium"/>
            <person name="Kohler A."/>
            <person name="Kuo A."/>
            <person name="Nagy L.G."/>
            <person name="Floudas D."/>
            <person name="Copeland A."/>
            <person name="Barry K.W."/>
            <person name="Cichocki N."/>
            <person name="Veneault-Fourrey C."/>
            <person name="LaButti K."/>
            <person name="Lindquist E.A."/>
            <person name="Lipzen A."/>
            <person name="Lundell T."/>
            <person name="Morin E."/>
            <person name="Murat C."/>
            <person name="Riley R."/>
            <person name="Ohm R."/>
            <person name="Sun H."/>
            <person name="Tunlid A."/>
            <person name="Henrissat B."/>
            <person name="Grigoriev I.V."/>
            <person name="Hibbett D.S."/>
            <person name="Martin F."/>
        </authorList>
    </citation>
    <scope>NUCLEOTIDE SEQUENCE [LARGE SCALE GENOMIC DNA]</scope>
    <source>
        <strain evidence="3 4">FD-317 M1</strain>
    </source>
</reference>
<organism evidence="3 4">
    <name type="scientific">Collybiopsis luxurians FD-317 M1</name>
    <dbReference type="NCBI Taxonomy" id="944289"/>
    <lineage>
        <taxon>Eukaryota</taxon>
        <taxon>Fungi</taxon>
        <taxon>Dikarya</taxon>
        <taxon>Basidiomycota</taxon>
        <taxon>Agaricomycotina</taxon>
        <taxon>Agaricomycetes</taxon>
        <taxon>Agaricomycetidae</taxon>
        <taxon>Agaricales</taxon>
        <taxon>Marasmiineae</taxon>
        <taxon>Omphalotaceae</taxon>
        <taxon>Collybiopsis</taxon>
        <taxon>Collybiopsis luxurians</taxon>
    </lineage>
</organism>
<evidence type="ECO:0000256" key="2">
    <source>
        <dbReference type="SAM" id="MobiDB-lite"/>
    </source>
</evidence>
<dbReference type="EMBL" id="KN834798">
    <property type="protein sequence ID" value="KIK56331.1"/>
    <property type="molecule type" value="Genomic_DNA"/>
</dbReference>
<feature type="coiled-coil region" evidence="1">
    <location>
        <begin position="302"/>
        <end position="333"/>
    </location>
</feature>
<gene>
    <name evidence="3" type="ORF">GYMLUDRAFT_47097</name>
</gene>